<dbReference type="PANTHER" id="PTHR43065">
    <property type="entry name" value="SENSOR HISTIDINE KINASE"/>
    <property type="match status" value="1"/>
</dbReference>
<protein>
    <recommendedName>
        <fullName evidence="2">histidine kinase</fullName>
        <ecNumber evidence="2">2.7.13.3</ecNumber>
    </recommendedName>
</protein>
<evidence type="ECO:0000256" key="3">
    <source>
        <dbReference type="ARBA" id="ARBA00022553"/>
    </source>
</evidence>
<feature type="modified residue" description="4-aspartylphosphate" evidence="4">
    <location>
        <position position="58"/>
    </location>
</feature>
<dbReference type="Gene3D" id="3.40.50.2300">
    <property type="match status" value="1"/>
</dbReference>
<dbReference type="InterPro" id="IPR003594">
    <property type="entry name" value="HATPase_dom"/>
</dbReference>
<feature type="domain" description="Histidine kinase" evidence="6">
    <location>
        <begin position="510"/>
        <end position="674"/>
    </location>
</feature>
<dbReference type="InterPro" id="IPR003661">
    <property type="entry name" value="HisK_dim/P_dom"/>
</dbReference>
<evidence type="ECO:0000256" key="1">
    <source>
        <dbReference type="ARBA" id="ARBA00000085"/>
    </source>
</evidence>
<dbReference type="SUPFAM" id="SSF55781">
    <property type="entry name" value="GAF domain-like"/>
    <property type="match status" value="1"/>
</dbReference>
<dbReference type="Pfam" id="PF00072">
    <property type="entry name" value="Response_reg"/>
    <property type="match status" value="1"/>
</dbReference>
<dbReference type="PROSITE" id="PS50109">
    <property type="entry name" value="HIS_KIN"/>
    <property type="match status" value="1"/>
</dbReference>
<dbReference type="SUPFAM" id="SSF47384">
    <property type="entry name" value="Homodimeric domain of signal transducing histidine kinase"/>
    <property type="match status" value="1"/>
</dbReference>
<dbReference type="SMART" id="SM00448">
    <property type="entry name" value="REC"/>
    <property type="match status" value="1"/>
</dbReference>
<dbReference type="InterPro" id="IPR036097">
    <property type="entry name" value="HisK_dim/P_sf"/>
</dbReference>
<sequence length="674" mass="76252">MEAEAQNYTILIADDSPTILDMLQFMLGEMEYNVVTAEDGLEAIERTYDHNPDLIILDLLMPKMGGYQVCRLLKEGQTTKHIPIIILTSKIEKSTRFWSIVTGADSYLTKDFEPEQLFEEIEKLLTQYPPSERPAPLETKRNITLESVLEQVNNLYDSKLFQSTIVNEIRRISQSRIDLDETIRLLLHMLDSISDFSAAAIILEDEPVNLVIYIPGEAEPEFIEDFKIRIFTEMPKHASDGIPPQIKILQKDENSEHQEMAEITSIHSFQFLPMTMRGEFFGGVALASGSEGQWQDETLETLNLFAKEAVLVLNQSILMRNLKDSHMEIQKSNEHLKEMNEKLEDAIQELKETQTQLVQSEKMAGLGQLVAGVAHEINTPAGAINAAIDNILNYVKNISGNEKTLLEQNLTEAEIELYFLCLSQAIISQLEGQRMSTMERRKKTKEIEKHLQAASIEDARTLARNYASMHIDDYMPDLVALYKEKGSLQIVDPLINFSQMAMSVRDIKISIDAITRLVKALKTYSHLDQSQVARVDIHEGIETTLTIMYNQLKYGIEVIKNYSELPQINCYVNELNQVWTNIIHNSIQAMGGRGELTIETYQKNDDIAIKITDNGPGIPPEIQEKIFEPFFTTKKAGEGTGMGLGLVTQIIEKHQGQINVESVPGKTSFEVLLP</sequence>
<dbReference type="Pfam" id="PF02518">
    <property type="entry name" value="HATPase_c"/>
    <property type="match status" value="1"/>
</dbReference>
<keyword evidence="9" id="KW-1185">Reference proteome</keyword>
<dbReference type="SUPFAM" id="SSF52172">
    <property type="entry name" value="CheY-like"/>
    <property type="match status" value="1"/>
</dbReference>
<keyword evidence="3 4" id="KW-0597">Phosphoprotein</keyword>
<dbReference type="Gene3D" id="1.10.287.130">
    <property type="match status" value="1"/>
</dbReference>
<evidence type="ECO:0000259" key="7">
    <source>
        <dbReference type="PROSITE" id="PS50110"/>
    </source>
</evidence>
<proteinExistence type="predicted"/>
<dbReference type="PRINTS" id="PR00344">
    <property type="entry name" value="BCTRLSENSOR"/>
</dbReference>
<dbReference type="EC" id="2.7.13.3" evidence="2"/>
<dbReference type="PROSITE" id="PS50110">
    <property type="entry name" value="RESPONSE_REGULATORY"/>
    <property type="match status" value="1"/>
</dbReference>
<comment type="catalytic activity">
    <reaction evidence="1">
        <text>ATP + protein L-histidine = ADP + protein N-phospho-L-histidine.</text>
        <dbReference type="EC" id="2.7.13.3"/>
    </reaction>
</comment>
<dbReference type="EMBL" id="JBHPBY010000558">
    <property type="protein sequence ID" value="MFC1853637.1"/>
    <property type="molecule type" value="Genomic_DNA"/>
</dbReference>
<dbReference type="InterPro" id="IPR001789">
    <property type="entry name" value="Sig_transdc_resp-reg_receiver"/>
</dbReference>
<dbReference type="InterPro" id="IPR011006">
    <property type="entry name" value="CheY-like_superfamily"/>
</dbReference>
<evidence type="ECO:0000313" key="9">
    <source>
        <dbReference type="Proteomes" id="UP001594351"/>
    </source>
</evidence>
<dbReference type="InterPro" id="IPR029016">
    <property type="entry name" value="GAF-like_dom_sf"/>
</dbReference>
<accession>A0ABV6Z5D0</accession>
<dbReference type="CDD" id="cd00082">
    <property type="entry name" value="HisKA"/>
    <property type="match status" value="1"/>
</dbReference>
<evidence type="ECO:0000256" key="2">
    <source>
        <dbReference type="ARBA" id="ARBA00012438"/>
    </source>
</evidence>
<dbReference type="InterPro" id="IPR036890">
    <property type="entry name" value="HATPase_C_sf"/>
</dbReference>
<dbReference type="InterPro" id="IPR004358">
    <property type="entry name" value="Sig_transdc_His_kin-like_C"/>
</dbReference>
<organism evidence="8 9">
    <name type="scientific">candidate division CSSED10-310 bacterium</name>
    <dbReference type="NCBI Taxonomy" id="2855610"/>
    <lineage>
        <taxon>Bacteria</taxon>
        <taxon>Bacteria division CSSED10-310</taxon>
    </lineage>
</organism>
<feature type="domain" description="Response regulatory" evidence="7">
    <location>
        <begin position="9"/>
        <end position="125"/>
    </location>
</feature>
<evidence type="ECO:0000256" key="4">
    <source>
        <dbReference type="PROSITE-ProRule" id="PRU00169"/>
    </source>
</evidence>
<dbReference type="InterPro" id="IPR005467">
    <property type="entry name" value="His_kinase_dom"/>
</dbReference>
<comment type="caution">
    <text evidence="8">The sequence shown here is derived from an EMBL/GenBank/DDBJ whole genome shotgun (WGS) entry which is preliminary data.</text>
</comment>
<keyword evidence="5" id="KW-0175">Coiled coil</keyword>
<gene>
    <name evidence="8" type="ORF">ACFL27_25930</name>
</gene>
<name>A0ABV6Z5D0_UNCC1</name>
<dbReference type="SMART" id="SM00387">
    <property type="entry name" value="HATPase_c"/>
    <property type="match status" value="1"/>
</dbReference>
<dbReference type="Proteomes" id="UP001594351">
    <property type="component" value="Unassembled WGS sequence"/>
</dbReference>
<reference evidence="8 9" key="1">
    <citation type="submission" date="2024-09" db="EMBL/GenBank/DDBJ databases">
        <title>Laminarin stimulates single cell rates of sulfate reduction while oxygen inhibits transcriptomic activity in coastal marine sediment.</title>
        <authorList>
            <person name="Lindsay M."/>
            <person name="Orcutt B."/>
            <person name="Emerson D."/>
            <person name="Stepanauskas R."/>
            <person name="D'Angelo T."/>
        </authorList>
    </citation>
    <scope>NUCLEOTIDE SEQUENCE [LARGE SCALE GENOMIC DNA]</scope>
    <source>
        <strain evidence="8">SAG AM-311-K15</strain>
    </source>
</reference>
<feature type="coiled-coil region" evidence="5">
    <location>
        <begin position="319"/>
        <end position="363"/>
    </location>
</feature>
<feature type="non-terminal residue" evidence="8">
    <location>
        <position position="674"/>
    </location>
</feature>
<dbReference type="Gene3D" id="3.30.450.40">
    <property type="match status" value="1"/>
</dbReference>
<evidence type="ECO:0000259" key="6">
    <source>
        <dbReference type="PROSITE" id="PS50109"/>
    </source>
</evidence>
<evidence type="ECO:0000313" key="8">
    <source>
        <dbReference type="EMBL" id="MFC1853637.1"/>
    </source>
</evidence>
<dbReference type="Gene3D" id="3.30.565.10">
    <property type="entry name" value="Histidine kinase-like ATPase, C-terminal domain"/>
    <property type="match status" value="1"/>
</dbReference>
<dbReference type="SUPFAM" id="SSF55874">
    <property type="entry name" value="ATPase domain of HSP90 chaperone/DNA topoisomerase II/histidine kinase"/>
    <property type="match status" value="1"/>
</dbReference>
<dbReference type="PANTHER" id="PTHR43065:SF48">
    <property type="entry name" value="HISTIDINE KINASE"/>
    <property type="match status" value="1"/>
</dbReference>
<evidence type="ECO:0000256" key="5">
    <source>
        <dbReference type="SAM" id="Coils"/>
    </source>
</evidence>